<evidence type="ECO:0000313" key="1">
    <source>
        <dbReference type="EMBL" id="KAJ9067946.1"/>
    </source>
</evidence>
<name>A0ACC2T0B1_9FUNG</name>
<proteinExistence type="predicted"/>
<accession>A0ACC2T0B1</accession>
<organism evidence="1 2">
    <name type="scientific">Entomophthora muscae</name>
    <dbReference type="NCBI Taxonomy" id="34485"/>
    <lineage>
        <taxon>Eukaryota</taxon>
        <taxon>Fungi</taxon>
        <taxon>Fungi incertae sedis</taxon>
        <taxon>Zoopagomycota</taxon>
        <taxon>Entomophthoromycotina</taxon>
        <taxon>Entomophthoromycetes</taxon>
        <taxon>Entomophthorales</taxon>
        <taxon>Entomophthoraceae</taxon>
        <taxon>Entomophthora</taxon>
    </lineage>
</organism>
<sequence length="161" mass="17809">MCFTAPCSLKKIGTCTSSTAQDSPSPIQIGRSKEYEVKYIHSNRTHYQKPQYYVKWKGYLLEESTWELLRNLANAQEAKNRKGGLLGEEGDGVRIANSFPLGTQAQEWDSNPDPESRQAACPHFPEVEPLSAEAKNDGPNSKASQTKGISAPNREVIKAPN</sequence>
<evidence type="ECO:0000313" key="2">
    <source>
        <dbReference type="Proteomes" id="UP001165960"/>
    </source>
</evidence>
<protein>
    <submittedName>
        <fullName evidence="1">Uncharacterized protein</fullName>
    </submittedName>
</protein>
<gene>
    <name evidence="1" type="ORF">DSO57_1033763</name>
</gene>
<dbReference type="EMBL" id="QTSX02003821">
    <property type="protein sequence ID" value="KAJ9067946.1"/>
    <property type="molecule type" value="Genomic_DNA"/>
</dbReference>
<comment type="caution">
    <text evidence="1">The sequence shown here is derived from an EMBL/GenBank/DDBJ whole genome shotgun (WGS) entry which is preliminary data.</text>
</comment>
<dbReference type="Proteomes" id="UP001165960">
    <property type="component" value="Unassembled WGS sequence"/>
</dbReference>
<reference evidence="1" key="1">
    <citation type="submission" date="2022-04" db="EMBL/GenBank/DDBJ databases">
        <title>Genome of the entomopathogenic fungus Entomophthora muscae.</title>
        <authorList>
            <person name="Elya C."/>
            <person name="Lovett B.R."/>
            <person name="Lee E."/>
            <person name="Macias A.M."/>
            <person name="Hajek A.E."/>
            <person name="De Bivort B.L."/>
            <person name="Kasson M.T."/>
            <person name="De Fine Licht H.H."/>
            <person name="Stajich J.E."/>
        </authorList>
    </citation>
    <scope>NUCLEOTIDE SEQUENCE</scope>
    <source>
        <strain evidence="1">Berkeley</strain>
    </source>
</reference>
<keyword evidence="2" id="KW-1185">Reference proteome</keyword>